<proteinExistence type="predicted"/>
<evidence type="ECO:0000313" key="2">
    <source>
        <dbReference type="EMBL" id="KNC72510.1"/>
    </source>
</evidence>
<keyword evidence="3" id="KW-1185">Reference proteome</keyword>
<protein>
    <submittedName>
        <fullName evidence="2">Uncharacterized protein</fullName>
    </submittedName>
</protein>
<gene>
    <name evidence="2" type="ORF">SARC_14933</name>
</gene>
<evidence type="ECO:0000313" key="3">
    <source>
        <dbReference type="Proteomes" id="UP000054560"/>
    </source>
</evidence>
<evidence type="ECO:0000256" key="1">
    <source>
        <dbReference type="SAM" id="MobiDB-lite"/>
    </source>
</evidence>
<sequence>MGDNPDVQNDLSFRSDSGASSGSKEQSTKNVTVGDVTDIPVGRGRAEDTEDEENEHDSQPDLEKEYRSLKPCPEDTANILSITFYSWLSDLIKRGSKGPLEHHDLYALSEEELVGTLTDTFYELYPRCRY</sequence>
<dbReference type="Proteomes" id="UP000054560">
    <property type="component" value="Unassembled WGS sequence"/>
</dbReference>
<dbReference type="OrthoDB" id="6500128at2759"/>
<feature type="compositionally biased region" description="Basic and acidic residues" evidence="1">
    <location>
        <begin position="56"/>
        <end position="66"/>
    </location>
</feature>
<feature type="non-terminal residue" evidence="2">
    <location>
        <position position="130"/>
    </location>
</feature>
<feature type="compositionally biased region" description="Low complexity" evidence="1">
    <location>
        <begin position="12"/>
        <end position="25"/>
    </location>
</feature>
<reference evidence="2 3" key="1">
    <citation type="submission" date="2011-02" db="EMBL/GenBank/DDBJ databases">
        <title>The Genome Sequence of Sphaeroforma arctica JP610.</title>
        <authorList>
            <consortium name="The Broad Institute Genome Sequencing Platform"/>
            <person name="Russ C."/>
            <person name="Cuomo C."/>
            <person name="Young S.K."/>
            <person name="Zeng Q."/>
            <person name="Gargeya S."/>
            <person name="Alvarado L."/>
            <person name="Berlin A."/>
            <person name="Chapman S.B."/>
            <person name="Chen Z."/>
            <person name="Freedman E."/>
            <person name="Gellesch M."/>
            <person name="Goldberg J."/>
            <person name="Griggs A."/>
            <person name="Gujja S."/>
            <person name="Heilman E."/>
            <person name="Heiman D."/>
            <person name="Howarth C."/>
            <person name="Mehta T."/>
            <person name="Neiman D."/>
            <person name="Pearson M."/>
            <person name="Roberts A."/>
            <person name="Saif S."/>
            <person name="Shea T."/>
            <person name="Shenoy N."/>
            <person name="Sisk P."/>
            <person name="Stolte C."/>
            <person name="Sykes S."/>
            <person name="White J."/>
            <person name="Yandava C."/>
            <person name="Burger G."/>
            <person name="Gray M.W."/>
            <person name="Holland P.W.H."/>
            <person name="King N."/>
            <person name="Lang F.B.F."/>
            <person name="Roger A.J."/>
            <person name="Ruiz-Trillo I."/>
            <person name="Haas B."/>
            <person name="Nusbaum C."/>
            <person name="Birren B."/>
        </authorList>
    </citation>
    <scope>NUCLEOTIDE SEQUENCE [LARGE SCALE GENOMIC DNA]</scope>
    <source>
        <strain evidence="2 3">JP610</strain>
    </source>
</reference>
<organism evidence="2 3">
    <name type="scientific">Sphaeroforma arctica JP610</name>
    <dbReference type="NCBI Taxonomy" id="667725"/>
    <lineage>
        <taxon>Eukaryota</taxon>
        <taxon>Ichthyosporea</taxon>
        <taxon>Ichthyophonida</taxon>
        <taxon>Sphaeroforma</taxon>
    </lineage>
</organism>
<accession>A0A0L0F717</accession>
<name>A0A0L0F717_9EUKA</name>
<dbReference type="AlphaFoldDB" id="A0A0L0F717"/>
<feature type="compositionally biased region" description="Polar residues" evidence="1">
    <location>
        <begin position="1"/>
        <end position="11"/>
    </location>
</feature>
<dbReference type="EMBL" id="KQ246922">
    <property type="protein sequence ID" value="KNC72510.1"/>
    <property type="molecule type" value="Genomic_DNA"/>
</dbReference>
<dbReference type="RefSeq" id="XP_014146412.1">
    <property type="nucleotide sequence ID" value="XM_014290937.1"/>
</dbReference>
<feature type="region of interest" description="Disordered" evidence="1">
    <location>
        <begin position="1"/>
        <end position="66"/>
    </location>
</feature>
<dbReference type="GeneID" id="25915437"/>